<name>A0A1Y0LNC2_TATCI</name>
<accession>A0A1Y0LNC2</accession>
<dbReference type="AlphaFoldDB" id="A0A1Y0LNC2"/>
<dbReference type="EMBL" id="CP015579">
    <property type="protein sequence ID" value="ARU95453.1"/>
    <property type="molecule type" value="Genomic_DNA"/>
</dbReference>
<feature type="transmembrane region" description="Helical" evidence="4">
    <location>
        <begin position="375"/>
        <end position="397"/>
    </location>
</feature>
<reference evidence="7 8" key="1">
    <citation type="submission" date="2016-05" db="EMBL/GenBank/DDBJ databases">
        <title>Complete genome sequence of two 2,5-diketo-D-glunonic acid producing strain Tatumella citrea.</title>
        <authorList>
            <person name="Duan C."/>
            <person name="Yang J."/>
            <person name="Yang S."/>
        </authorList>
    </citation>
    <scope>NUCLEOTIDE SEQUENCE [LARGE SCALE GENOMIC DNA]</scope>
    <source>
        <strain evidence="6 7">ATCC 39140</strain>
        <strain evidence="5 8">DSM 13699</strain>
    </source>
</reference>
<organism evidence="5 8">
    <name type="scientific">Tatumella citrea</name>
    <name type="common">Pantoea citrea</name>
    <dbReference type="NCBI Taxonomy" id="53336"/>
    <lineage>
        <taxon>Bacteria</taxon>
        <taxon>Pseudomonadati</taxon>
        <taxon>Pseudomonadota</taxon>
        <taxon>Gammaproteobacteria</taxon>
        <taxon>Enterobacterales</taxon>
        <taxon>Erwiniaceae</taxon>
        <taxon>Tatumella</taxon>
    </lineage>
</organism>
<evidence type="ECO:0000256" key="2">
    <source>
        <dbReference type="ARBA" id="ARBA00022989"/>
    </source>
</evidence>
<feature type="transmembrane region" description="Helical" evidence="4">
    <location>
        <begin position="253"/>
        <end position="276"/>
    </location>
</feature>
<keyword evidence="7" id="KW-1185">Reference proteome</keyword>
<sequence>MSQSPLALSSERTLSSTLLFAGIILVGANLRAAITVVGPVLSDIRNSTGISDSAAGWLNALPLLIFALLAPAAPKMAAKWGMERVIGLALAVLVAGIAWRSAGGSVALWGGTCILGAAIALCNVLLPALAKRSFPSKAARVIGGYAAMMGVIAAVASGAAVMLANGEPEGWRRALGAWAVLAVIALLVWLPQLRTRTRPAHSRLAALDPHPEQYRSPWKSSTGWQVALFMGLHSTVFYVLVDWFPAYAQTVGISAAMAGRCLFIYQCIAVLANLSMTVIMPRVQDQRGLGLLCSVLILAGVSGLYYQPGLAMLWLVLAGTGAGIAMVVCLSLFNLRSQGHSQATALSGMAQCIGYLMAAAGPALVGVAVQYTHQWAVPFTLLMGLASVQIVISVLAGRNRTIG</sequence>
<dbReference type="PANTHER" id="PTHR23523">
    <property type="match status" value="1"/>
</dbReference>
<gene>
    <name evidence="5" type="ORF">A7K98_17905</name>
    <name evidence="6" type="ORF">A7K99_17890</name>
</gene>
<feature type="transmembrane region" description="Helical" evidence="4">
    <location>
        <begin position="12"/>
        <end position="34"/>
    </location>
</feature>
<dbReference type="InterPro" id="IPR011701">
    <property type="entry name" value="MFS"/>
</dbReference>
<protein>
    <recommendedName>
        <fullName evidence="9">MFS transporter</fullName>
    </recommendedName>
</protein>
<evidence type="ECO:0000256" key="3">
    <source>
        <dbReference type="ARBA" id="ARBA00023136"/>
    </source>
</evidence>
<feature type="transmembrane region" description="Helical" evidence="4">
    <location>
        <begin position="54"/>
        <end position="73"/>
    </location>
</feature>
<dbReference type="EMBL" id="CP015581">
    <property type="protein sequence ID" value="ARU99494.1"/>
    <property type="molecule type" value="Genomic_DNA"/>
</dbReference>
<keyword evidence="1 4" id="KW-0812">Transmembrane</keyword>
<feature type="transmembrane region" description="Helical" evidence="4">
    <location>
        <begin position="288"/>
        <end position="306"/>
    </location>
</feature>
<keyword evidence="2 4" id="KW-1133">Transmembrane helix</keyword>
<evidence type="ECO:0000256" key="4">
    <source>
        <dbReference type="SAM" id="Phobius"/>
    </source>
</evidence>
<evidence type="ECO:0000256" key="1">
    <source>
        <dbReference type="ARBA" id="ARBA00022692"/>
    </source>
</evidence>
<evidence type="ECO:0008006" key="9">
    <source>
        <dbReference type="Google" id="ProtNLM"/>
    </source>
</evidence>
<dbReference type="RefSeq" id="WP_087489809.1">
    <property type="nucleotide sequence ID" value="NZ_CP015579.1"/>
</dbReference>
<feature type="transmembrane region" description="Helical" evidence="4">
    <location>
        <begin position="312"/>
        <end position="333"/>
    </location>
</feature>
<evidence type="ECO:0000313" key="5">
    <source>
        <dbReference type="EMBL" id="ARU95453.1"/>
    </source>
</evidence>
<keyword evidence="3 4" id="KW-0472">Membrane</keyword>
<feature type="transmembrane region" description="Helical" evidence="4">
    <location>
        <begin position="108"/>
        <end position="130"/>
    </location>
</feature>
<proteinExistence type="predicted"/>
<dbReference type="InterPro" id="IPR052524">
    <property type="entry name" value="MFS_Cyanate_Porter"/>
</dbReference>
<feature type="transmembrane region" description="Helical" evidence="4">
    <location>
        <begin position="223"/>
        <end position="241"/>
    </location>
</feature>
<evidence type="ECO:0000313" key="8">
    <source>
        <dbReference type="Proteomes" id="UP000195814"/>
    </source>
</evidence>
<feature type="transmembrane region" description="Helical" evidence="4">
    <location>
        <begin position="85"/>
        <end position="102"/>
    </location>
</feature>
<feature type="transmembrane region" description="Helical" evidence="4">
    <location>
        <begin position="142"/>
        <end position="163"/>
    </location>
</feature>
<dbReference type="PANTHER" id="PTHR23523:SF2">
    <property type="entry name" value="2-NITROIMIDAZOLE TRANSPORTER"/>
    <property type="match status" value="1"/>
</dbReference>
<dbReference type="Pfam" id="PF07690">
    <property type="entry name" value="MFS_1"/>
    <property type="match status" value="1"/>
</dbReference>
<feature type="transmembrane region" description="Helical" evidence="4">
    <location>
        <begin position="345"/>
        <end position="369"/>
    </location>
</feature>
<dbReference type="GO" id="GO:0022857">
    <property type="term" value="F:transmembrane transporter activity"/>
    <property type="evidence" value="ECO:0007669"/>
    <property type="project" value="InterPro"/>
</dbReference>
<dbReference type="KEGG" id="tci:A7K98_17905"/>
<dbReference type="Gene3D" id="1.20.1250.20">
    <property type="entry name" value="MFS general substrate transporter like domains"/>
    <property type="match status" value="1"/>
</dbReference>
<dbReference type="Proteomes" id="UP000195814">
    <property type="component" value="Chromosome"/>
</dbReference>
<evidence type="ECO:0000313" key="6">
    <source>
        <dbReference type="EMBL" id="ARU99494.1"/>
    </source>
</evidence>
<dbReference type="OrthoDB" id="5317164at2"/>
<dbReference type="SUPFAM" id="SSF103473">
    <property type="entry name" value="MFS general substrate transporter"/>
    <property type="match status" value="1"/>
</dbReference>
<dbReference type="InterPro" id="IPR036259">
    <property type="entry name" value="MFS_trans_sf"/>
</dbReference>
<evidence type="ECO:0000313" key="7">
    <source>
        <dbReference type="Proteomes" id="UP000195729"/>
    </source>
</evidence>
<dbReference type="Proteomes" id="UP000195729">
    <property type="component" value="Chromosome"/>
</dbReference>
<feature type="transmembrane region" description="Helical" evidence="4">
    <location>
        <begin position="175"/>
        <end position="193"/>
    </location>
</feature>